<accession>A0A0L7KVR0</accession>
<dbReference type="EMBL" id="JTDY01005145">
    <property type="protein sequence ID" value="KOB67328.1"/>
    <property type="molecule type" value="Genomic_DNA"/>
</dbReference>
<feature type="compositionally biased region" description="Low complexity" evidence="1">
    <location>
        <begin position="138"/>
        <end position="161"/>
    </location>
</feature>
<name>A0A0L7KVR0_OPEBR</name>
<feature type="non-terminal residue" evidence="2">
    <location>
        <position position="191"/>
    </location>
</feature>
<dbReference type="Proteomes" id="UP000037510">
    <property type="component" value="Unassembled WGS sequence"/>
</dbReference>
<organism evidence="2 3">
    <name type="scientific">Operophtera brumata</name>
    <name type="common">Winter moth</name>
    <name type="synonym">Phalaena brumata</name>
    <dbReference type="NCBI Taxonomy" id="104452"/>
    <lineage>
        <taxon>Eukaryota</taxon>
        <taxon>Metazoa</taxon>
        <taxon>Ecdysozoa</taxon>
        <taxon>Arthropoda</taxon>
        <taxon>Hexapoda</taxon>
        <taxon>Insecta</taxon>
        <taxon>Pterygota</taxon>
        <taxon>Neoptera</taxon>
        <taxon>Endopterygota</taxon>
        <taxon>Lepidoptera</taxon>
        <taxon>Glossata</taxon>
        <taxon>Ditrysia</taxon>
        <taxon>Geometroidea</taxon>
        <taxon>Geometridae</taxon>
        <taxon>Larentiinae</taxon>
        <taxon>Operophtera</taxon>
    </lineage>
</organism>
<comment type="caution">
    <text evidence="2">The sequence shown here is derived from an EMBL/GenBank/DDBJ whole genome shotgun (WGS) entry which is preliminary data.</text>
</comment>
<evidence type="ECO:0000313" key="3">
    <source>
        <dbReference type="Proteomes" id="UP000037510"/>
    </source>
</evidence>
<feature type="region of interest" description="Disordered" evidence="1">
    <location>
        <begin position="108"/>
        <end position="177"/>
    </location>
</feature>
<sequence>MEQQLKAVLPPPTLVQVPVPPPVPTPLPPPGAPALPKDFQEALDIIFPTDHKATEKLHQDLFSAMQPGILGCPPFMQPFNPGHLLMQPGMLGFDLNSGLFPQPQLYDQHVPQHMPNKPPQLTFKPKSNARNRNEQNNRNKQYNNKNNRNNNRAAAANSNRAGQKCSANGQAEAKKREELDDLAMLGIDASD</sequence>
<evidence type="ECO:0000256" key="1">
    <source>
        <dbReference type="SAM" id="MobiDB-lite"/>
    </source>
</evidence>
<dbReference type="AlphaFoldDB" id="A0A0L7KVR0"/>
<evidence type="ECO:0000313" key="2">
    <source>
        <dbReference type="EMBL" id="KOB67328.1"/>
    </source>
</evidence>
<proteinExistence type="predicted"/>
<protein>
    <submittedName>
        <fullName evidence="2">Uncharacterized protein</fullName>
    </submittedName>
</protein>
<gene>
    <name evidence="2" type="ORF">OBRU01_19197</name>
</gene>
<reference evidence="2 3" key="1">
    <citation type="journal article" date="2015" name="Genome Biol. Evol.">
        <title>The genome of winter moth (Operophtera brumata) provides a genomic perspective on sexual dimorphism and phenology.</title>
        <authorList>
            <person name="Derks M.F."/>
            <person name="Smit S."/>
            <person name="Salis L."/>
            <person name="Schijlen E."/>
            <person name="Bossers A."/>
            <person name="Mateman C."/>
            <person name="Pijl A.S."/>
            <person name="de Ridder D."/>
            <person name="Groenen M.A."/>
            <person name="Visser M.E."/>
            <person name="Megens H.J."/>
        </authorList>
    </citation>
    <scope>NUCLEOTIDE SEQUENCE [LARGE SCALE GENOMIC DNA]</scope>
    <source>
        <strain evidence="2">WM2013NL</strain>
        <tissue evidence="2">Head and thorax</tissue>
    </source>
</reference>
<keyword evidence="3" id="KW-1185">Reference proteome</keyword>